<organism evidence="3 4">
    <name type="scientific">Oryza sativa subsp. japonica</name>
    <name type="common">Rice</name>
    <dbReference type="NCBI Taxonomy" id="39947"/>
    <lineage>
        <taxon>Eukaryota</taxon>
        <taxon>Viridiplantae</taxon>
        <taxon>Streptophyta</taxon>
        <taxon>Embryophyta</taxon>
        <taxon>Tracheophyta</taxon>
        <taxon>Spermatophyta</taxon>
        <taxon>Magnoliopsida</taxon>
        <taxon>Liliopsida</taxon>
        <taxon>Poales</taxon>
        <taxon>Poaceae</taxon>
        <taxon>BOP clade</taxon>
        <taxon>Oryzoideae</taxon>
        <taxon>Oryzeae</taxon>
        <taxon>Oryzinae</taxon>
        <taxon>Oryza</taxon>
        <taxon>Oryza sativa</taxon>
    </lineage>
</organism>
<feature type="region of interest" description="Disordered" evidence="1">
    <location>
        <begin position="49"/>
        <end position="74"/>
    </location>
</feature>
<protein>
    <submittedName>
        <fullName evidence="3">Os01g0833750 protein</fullName>
    </submittedName>
</protein>
<dbReference type="PaxDb" id="39947-A0A0P0V9X5"/>
<evidence type="ECO:0000256" key="2">
    <source>
        <dbReference type="SAM" id="SignalP"/>
    </source>
</evidence>
<evidence type="ECO:0000256" key="1">
    <source>
        <dbReference type="SAM" id="MobiDB-lite"/>
    </source>
</evidence>
<dbReference type="Proteomes" id="UP000059680">
    <property type="component" value="Chromosome 1"/>
</dbReference>
<accession>A0A0P0V9X5</accession>
<reference evidence="3 4" key="2">
    <citation type="journal article" date="2013" name="Plant Cell Physiol.">
        <title>Rice Annotation Project Database (RAP-DB): an integrative and interactive database for rice genomics.</title>
        <authorList>
            <person name="Sakai H."/>
            <person name="Lee S.S."/>
            <person name="Tanaka T."/>
            <person name="Numa H."/>
            <person name="Kim J."/>
            <person name="Kawahara Y."/>
            <person name="Wakimoto H."/>
            <person name="Yang C.C."/>
            <person name="Iwamoto M."/>
            <person name="Abe T."/>
            <person name="Yamada Y."/>
            <person name="Muto A."/>
            <person name="Inokuchi H."/>
            <person name="Ikemura T."/>
            <person name="Matsumoto T."/>
            <person name="Sasaki T."/>
            <person name="Itoh T."/>
        </authorList>
    </citation>
    <scope>NUCLEOTIDE SEQUENCE [LARGE SCALE GENOMIC DNA]</scope>
    <source>
        <strain evidence="4">cv. Nipponbare</strain>
    </source>
</reference>
<name>A0A0P0V9X5_ORYSJ</name>
<dbReference type="InParanoid" id="A0A0P0V9X5"/>
<feature type="compositionally biased region" description="Polar residues" evidence="1">
    <location>
        <begin position="49"/>
        <end position="63"/>
    </location>
</feature>
<dbReference type="Gramene" id="Os01t0833750-00">
    <property type="protein sequence ID" value="Os01t0833750-00"/>
    <property type="gene ID" value="Os01g0833750"/>
</dbReference>
<evidence type="ECO:0000313" key="3">
    <source>
        <dbReference type="EMBL" id="BAS75079.1"/>
    </source>
</evidence>
<feature type="chain" id="PRO_5006056250" evidence="2">
    <location>
        <begin position="19"/>
        <end position="74"/>
    </location>
</feature>
<dbReference type="EMBL" id="AP014957">
    <property type="protein sequence ID" value="BAS75079.1"/>
    <property type="molecule type" value="Genomic_DNA"/>
</dbReference>
<dbReference type="AlphaFoldDB" id="A0A0P0V9X5"/>
<keyword evidence="4" id="KW-1185">Reference proteome</keyword>
<feature type="signal peptide" evidence="2">
    <location>
        <begin position="1"/>
        <end position="18"/>
    </location>
</feature>
<sequence>MTSLVSFILLCITSLCSFSSWLSISQYCLTCATVTFSLFPREMASIKANRSSNAALQTPSSSKEGAYSGYKLGE</sequence>
<reference evidence="4" key="1">
    <citation type="journal article" date="2005" name="Nature">
        <title>The map-based sequence of the rice genome.</title>
        <authorList>
            <consortium name="International rice genome sequencing project (IRGSP)"/>
            <person name="Matsumoto T."/>
            <person name="Wu J."/>
            <person name="Kanamori H."/>
            <person name="Katayose Y."/>
            <person name="Fujisawa M."/>
            <person name="Namiki N."/>
            <person name="Mizuno H."/>
            <person name="Yamamoto K."/>
            <person name="Antonio B.A."/>
            <person name="Baba T."/>
            <person name="Sakata K."/>
            <person name="Nagamura Y."/>
            <person name="Aoki H."/>
            <person name="Arikawa K."/>
            <person name="Arita K."/>
            <person name="Bito T."/>
            <person name="Chiden Y."/>
            <person name="Fujitsuka N."/>
            <person name="Fukunaka R."/>
            <person name="Hamada M."/>
            <person name="Harada C."/>
            <person name="Hayashi A."/>
            <person name="Hijishita S."/>
            <person name="Honda M."/>
            <person name="Hosokawa S."/>
            <person name="Ichikawa Y."/>
            <person name="Idonuma A."/>
            <person name="Iijima M."/>
            <person name="Ikeda M."/>
            <person name="Ikeno M."/>
            <person name="Ito K."/>
            <person name="Ito S."/>
            <person name="Ito T."/>
            <person name="Ito Y."/>
            <person name="Ito Y."/>
            <person name="Iwabuchi A."/>
            <person name="Kamiya K."/>
            <person name="Karasawa W."/>
            <person name="Kurita K."/>
            <person name="Katagiri S."/>
            <person name="Kikuta A."/>
            <person name="Kobayashi H."/>
            <person name="Kobayashi N."/>
            <person name="Machita K."/>
            <person name="Maehara T."/>
            <person name="Masukawa M."/>
            <person name="Mizubayashi T."/>
            <person name="Mukai Y."/>
            <person name="Nagasaki H."/>
            <person name="Nagata Y."/>
            <person name="Naito S."/>
            <person name="Nakashima M."/>
            <person name="Nakama Y."/>
            <person name="Nakamichi Y."/>
            <person name="Nakamura M."/>
            <person name="Meguro A."/>
            <person name="Negishi M."/>
            <person name="Ohta I."/>
            <person name="Ohta T."/>
            <person name="Okamoto M."/>
            <person name="Ono N."/>
            <person name="Saji S."/>
            <person name="Sakaguchi M."/>
            <person name="Sakai K."/>
            <person name="Shibata M."/>
            <person name="Shimokawa T."/>
            <person name="Song J."/>
            <person name="Takazaki Y."/>
            <person name="Terasawa K."/>
            <person name="Tsugane M."/>
            <person name="Tsuji K."/>
            <person name="Ueda S."/>
            <person name="Waki K."/>
            <person name="Yamagata H."/>
            <person name="Yamamoto M."/>
            <person name="Yamamoto S."/>
            <person name="Yamane H."/>
            <person name="Yoshiki S."/>
            <person name="Yoshihara R."/>
            <person name="Yukawa K."/>
            <person name="Zhong H."/>
            <person name="Yano M."/>
            <person name="Yuan Q."/>
            <person name="Ouyang S."/>
            <person name="Liu J."/>
            <person name="Jones K.M."/>
            <person name="Gansberger K."/>
            <person name="Moffat K."/>
            <person name="Hill J."/>
            <person name="Bera J."/>
            <person name="Fadrosh D."/>
            <person name="Jin S."/>
            <person name="Johri S."/>
            <person name="Kim M."/>
            <person name="Overton L."/>
            <person name="Reardon M."/>
            <person name="Tsitrin T."/>
            <person name="Vuong H."/>
            <person name="Weaver B."/>
            <person name="Ciecko A."/>
            <person name="Tallon L."/>
            <person name="Jackson J."/>
            <person name="Pai G."/>
            <person name="Aken S.V."/>
            <person name="Utterback T."/>
            <person name="Reidmuller S."/>
            <person name="Feldblyum T."/>
            <person name="Hsiao J."/>
            <person name="Zismann V."/>
            <person name="Iobst S."/>
            <person name="de Vazeille A.R."/>
            <person name="Buell C.R."/>
            <person name="Ying K."/>
            <person name="Li Y."/>
            <person name="Lu T."/>
            <person name="Huang Y."/>
            <person name="Zhao Q."/>
            <person name="Feng Q."/>
            <person name="Zhang L."/>
            <person name="Zhu J."/>
            <person name="Weng Q."/>
            <person name="Mu J."/>
            <person name="Lu Y."/>
            <person name="Fan D."/>
            <person name="Liu Y."/>
            <person name="Guan J."/>
            <person name="Zhang Y."/>
            <person name="Yu S."/>
            <person name="Liu X."/>
            <person name="Zhang Y."/>
            <person name="Hong G."/>
            <person name="Han B."/>
            <person name="Choisne N."/>
            <person name="Demange N."/>
            <person name="Orjeda G."/>
            <person name="Samain S."/>
            <person name="Cattolico L."/>
            <person name="Pelletier E."/>
            <person name="Couloux A."/>
            <person name="Segurens B."/>
            <person name="Wincker P."/>
            <person name="D'Hont A."/>
            <person name="Scarpelli C."/>
            <person name="Weissenbach J."/>
            <person name="Salanoubat M."/>
            <person name="Quetier F."/>
            <person name="Yu Y."/>
            <person name="Kim H.R."/>
            <person name="Rambo T."/>
            <person name="Currie J."/>
            <person name="Collura K."/>
            <person name="Luo M."/>
            <person name="Yang T."/>
            <person name="Ammiraju J.S.S."/>
            <person name="Engler F."/>
            <person name="Soderlund C."/>
            <person name="Wing R.A."/>
            <person name="Palmer L.E."/>
            <person name="de la Bastide M."/>
            <person name="Spiegel L."/>
            <person name="Nascimento L."/>
            <person name="Zutavern T."/>
            <person name="O'Shaughnessy A."/>
            <person name="Dike S."/>
            <person name="Dedhia N."/>
            <person name="Preston R."/>
            <person name="Balija V."/>
            <person name="McCombie W.R."/>
            <person name="Chow T."/>
            <person name="Chen H."/>
            <person name="Chung M."/>
            <person name="Chen C."/>
            <person name="Shaw J."/>
            <person name="Wu H."/>
            <person name="Hsiao K."/>
            <person name="Chao Y."/>
            <person name="Chu M."/>
            <person name="Cheng C."/>
            <person name="Hour A."/>
            <person name="Lee P."/>
            <person name="Lin S."/>
            <person name="Lin Y."/>
            <person name="Liou J."/>
            <person name="Liu S."/>
            <person name="Hsing Y."/>
            <person name="Raghuvanshi S."/>
            <person name="Mohanty A."/>
            <person name="Bharti A.K."/>
            <person name="Gaur A."/>
            <person name="Gupta V."/>
            <person name="Kumar D."/>
            <person name="Ravi V."/>
            <person name="Vij S."/>
            <person name="Kapur A."/>
            <person name="Khurana P."/>
            <person name="Khurana P."/>
            <person name="Khurana J.P."/>
            <person name="Tyagi A.K."/>
            <person name="Gaikwad K."/>
            <person name="Singh A."/>
            <person name="Dalal V."/>
            <person name="Srivastava S."/>
            <person name="Dixit A."/>
            <person name="Pal A.K."/>
            <person name="Ghazi I.A."/>
            <person name="Yadav M."/>
            <person name="Pandit A."/>
            <person name="Bhargava A."/>
            <person name="Sureshbabu K."/>
            <person name="Batra K."/>
            <person name="Sharma T.R."/>
            <person name="Mohapatra T."/>
            <person name="Singh N.K."/>
            <person name="Messing J."/>
            <person name="Nelson A.B."/>
            <person name="Fuks G."/>
            <person name="Kavchok S."/>
            <person name="Keizer G."/>
            <person name="Linton E."/>
            <person name="Llaca V."/>
            <person name="Song R."/>
            <person name="Tanyolac B."/>
            <person name="Young S."/>
            <person name="Ho-Il K."/>
            <person name="Hahn J.H."/>
            <person name="Sangsakoo G."/>
            <person name="Vanavichit A."/>
            <person name="de Mattos Luiz.A.T."/>
            <person name="Zimmer P.D."/>
            <person name="Malone G."/>
            <person name="Dellagostin O."/>
            <person name="de Oliveira A.C."/>
            <person name="Bevan M."/>
            <person name="Bancroft I."/>
            <person name="Minx P."/>
            <person name="Cordum H."/>
            <person name="Wilson R."/>
            <person name="Cheng Z."/>
            <person name="Jin W."/>
            <person name="Jiang J."/>
            <person name="Leong S.A."/>
            <person name="Iwama H."/>
            <person name="Gojobori T."/>
            <person name="Itoh T."/>
            <person name="Niimura Y."/>
            <person name="Fujii Y."/>
            <person name="Habara T."/>
            <person name="Sakai H."/>
            <person name="Sato Y."/>
            <person name="Wilson G."/>
            <person name="Kumar K."/>
            <person name="McCouch S."/>
            <person name="Juretic N."/>
            <person name="Hoen D."/>
            <person name="Wright S."/>
            <person name="Bruskiewich R."/>
            <person name="Bureau T."/>
            <person name="Miyao A."/>
            <person name="Hirochika H."/>
            <person name="Nishikawa T."/>
            <person name="Kadowaki K."/>
            <person name="Sugiura M."/>
            <person name="Burr B."/>
            <person name="Sasaki T."/>
        </authorList>
    </citation>
    <scope>NUCLEOTIDE SEQUENCE [LARGE SCALE GENOMIC DNA]</scope>
    <source>
        <strain evidence="4">cv. Nipponbare</strain>
    </source>
</reference>
<gene>
    <name evidence="3" type="ordered locus">Os01g0833750</name>
    <name evidence="3" type="ORF">OSNPB_010833750</name>
</gene>
<proteinExistence type="predicted"/>
<reference evidence="3 4" key="3">
    <citation type="journal article" date="2013" name="Rice">
        <title>Improvement of the Oryza sativa Nipponbare reference genome using next generation sequence and optical map data.</title>
        <authorList>
            <person name="Kawahara Y."/>
            <person name="de la Bastide M."/>
            <person name="Hamilton J.P."/>
            <person name="Kanamori H."/>
            <person name="McCombie W.R."/>
            <person name="Ouyang S."/>
            <person name="Schwartz D.C."/>
            <person name="Tanaka T."/>
            <person name="Wu J."/>
            <person name="Zhou S."/>
            <person name="Childs K.L."/>
            <person name="Davidson R.M."/>
            <person name="Lin H."/>
            <person name="Quesada-Ocampo L."/>
            <person name="Vaillancourt B."/>
            <person name="Sakai H."/>
            <person name="Lee S.S."/>
            <person name="Kim J."/>
            <person name="Numa H."/>
            <person name="Itoh T."/>
            <person name="Buell C.R."/>
            <person name="Matsumoto T."/>
        </authorList>
    </citation>
    <scope>NUCLEOTIDE SEQUENCE [LARGE SCALE GENOMIC DNA]</scope>
    <source>
        <strain evidence="4">cv. Nipponbare</strain>
    </source>
</reference>
<keyword evidence="2" id="KW-0732">Signal</keyword>
<evidence type="ECO:0000313" key="4">
    <source>
        <dbReference type="Proteomes" id="UP000059680"/>
    </source>
</evidence>